<dbReference type="HOGENOM" id="CLU_838745_0_0_9"/>
<accession>N1ZQX5</accession>
<dbReference type="EMBL" id="AQFT01000232">
    <property type="protein sequence ID" value="EMZ16468.1"/>
    <property type="molecule type" value="Genomic_DNA"/>
</dbReference>
<organism evidence="2 3">
    <name type="scientific">Eubacterium plexicaudatum ASF492</name>
    <dbReference type="NCBI Taxonomy" id="1235802"/>
    <lineage>
        <taxon>Bacteria</taxon>
        <taxon>Bacillati</taxon>
        <taxon>Bacillota</taxon>
        <taxon>Clostridia</taxon>
        <taxon>Eubacteriales</taxon>
        <taxon>Eubacteriaceae</taxon>
        <taxon>Eubacterium</taxon>
    </lineage>
</organism>
<evidence type="ECO:0000313" key="2">
    <source>
        <dbReference type="EMBL" id="EMZ16468.1"/>
    </source>
</evidence>
<dbReference type="InterPro" id="IPR016181">
    <property type="entry name" value="Acyl_CoA_acyltransferase"/>
</dbReference>
<dbReference type="AlphaFoldDB" id="N1ZQX5"/>
<feature type="transmembrane region" description="Helical" evidence="1">
    <location>
        <begin position="305"/>
        <end position="325"/>
    </location>
</feature>
<proteinExistence type="predicted"/>
<keyword evidence="1" id="KW-0812">Transmembrane</keyword>
<evidence type="ECO:0000313" key="3">
    <source>
        <dbReference type="Proteomes" id="UP000012589"/>
    </source>
</evidence>
<dbReference type="Proteomes" id="UP000012589">
    <property type="component" value="Unassembled WGS sequence"/>
</dbReference>
<dbReference type="Gene3D" id="3.40.630.30">
    <property type="match status" value="1"/>
</dbReference>
<keyword evidence="1" id="KW-1133">Transmembrane helix</keyword>
<sequence>MDTNYTIKLIKSANDKDLVEALDIYIKMVDEHSETSTSQIRDYIHNKYNDARKLFFYVLYANDKIVGFAEYGYLPQSEALFIDYICTNPRNHIYFYNFYHMIFEDISGLLKKKSYYVKYIITELSLKKDNENKYIDVDSNYFRQLLSFESFKILQTPYYQPYYNNMKKELFWEDFNIAIKPLINGMYTKTTVDKTFYKELLTDIYMNHYAVWYAKFIDQTKVDQFFANLINKVEKEFTDNIEIDNITLVNCTLFQNGLCQQISTENITLKKKLIYYVKQWTMRIVCLIFSIATGVFCYLERFETSEAFFCSLLTILSAAITLVQFMKERFSQK</sequence>
<gene>
    <name evidence="2" type="ORF">C823_06186</name>
</gene>
<reference evidence="2 3" key="1">
    <citation type="journal article" date="2014" name="Genome Announc.">
        <title>Draft genome sequences of the altered schaedler flora, a defined bacterial community from gnotobiotic mice.</title>
        <authorList>
            <person name="Wannemuehler M.J."/>
            <person name="Overstreet A.M."/>
            <person name="Ward D.V."/>
            <person name="Phillips G.J."/>
        </authorList>
    </citation>
    <scope>NUCLEOTIDE SEQUENCE [LARGE SCALE GENOMIC DNA]</scope>
    <source>
        <strain evidence="2 3">ASF492</strain>
    </source>
</reference>
<dbReference type="PATRIC" id="fig|1235802.3.peg.6546"/>
<feature type="transmembrane region" description="Helical" evidence="1">
    <location>
        <begin position="280"/>
        <end position="299"/>
    </location>
</feature>
<protein>
    <submittedName>
        <fullName evidence="2">Uncharacterized protein</fullName>
    </submittedName>
</protein>
<dbReference type="SUPFAM" id="SSF55729">
    <property type="entry name" value="Acyl-CoA N-acyltransferases (Nat)"/>
    <property type="match status" value="1"/>
</dbReference>
<dbReference type="OrthoDB" id="2082001at2"/>
<keyword evidence="1" id="KW-0472">Membrane</keyword>
<evidence type="ECO:0000256" key="1">
    <source>
        <dbReference type="SAM" id="Phobius"/>
    </source>
</evidence>
<keyword evidence="3" id="KW-1185">Reference proteome</keyword>
<name>N1ZQX5_9FIRM</name>
<dbReference type="eggNOG" id="ENOG5033DJ3">
    <property type="taxonomic scope" value="Bacteria"/>
</dbReference>
<comment type="caution">
    <text evidence="2">The sequence shown here is derived from an EMBL/GenBank/DDBJ whole genome shotgun (WGS) entry which is preliminary data.</text>
</comment>